<organism evidence="2 3">
    <name type="scientific">Pristionchus mayeri</name>
    <dbReference type="NCBI Taxonomy" id="1317129"/>
    <lineage>
        <taxon>Eukaryota</taxon>
        <taxon>Metazoa</taxon>
        <taxon>Ecdysozoa</taxon>
        <taxon>Nematoda</taxon>
        <taxon>Chromadorea</taxon>
        <taxon>Rhabditida</taxon>
        <taxon>Rhabditina</taxon>
        <taxon>Diplogasteromorpha</taxon>
        <taxon>Diplogasteroidea</taxon>
        <taxon>Neodiplogasteridae</taxon>
        <taxon>Pristionchus</taxon>
    </lineage>
</organism>
<evidence type="ECO:0000256" key="1">
    <source>
        <dbReference type="SAM" id="SignalP"/>
    </source>
</evidence>
<protein>
    <submittedName>
        <fullName evidence="2">Uncharacterized protein</fullName>
    </submittedName>
</protein>
<accession>A0AAN4ZNX0</accession>
<feature type="chain" id="PRO_5043013074" evidence="1">
    <location>
        <begin position="19"/>
        <end position="169"/>
    </location>
</feature>
<evidence type="ECO:0000313" key="3">
    <source>
        <dbReference type="Proteomes" id="UP001328107"/>
    </source>
</evidence>
<feature type="signal peptide" evidence="1">
    <location>
        <begin position="1"/>
        <end position="18"/>
    </location>
</feature>
<reference evidence="3" key="1">
    <citation type="submission" date="2022-10" db="EMBL/GenBank/DDBJ databases">
        <title>Genome assembly of Pristionchus species.</title>
        <authorList>
            <person name="Yoshida K."/>
            <person name="Sommer R.J."/>
        </authorList>
    </citation>
    <scope>NUCLEOTIDE SEQUENCE [LARGE SCALE GENOMIC DNA]</scope>
    <source>
        <strain evidence="3">RS5460</strain>
    </source>
</reference>
<evidence type="ECO:0000313" key="2">
    <source>
        <dbReference type="EMBL" id="GMR42401.1"/>
    </source>
</evidence>
<keyword evidence="3" id="KW-1185">Reference proteome</keyword>
<dbReference type="Proteomes" id="UP001328107">
    <property type="component" value="Unassembled WGS sequence"/>
</dbReference>
<dbReference type="AlphaFoldDB" id="A0AAN4ZNX0"/>
<proteinExistence type="predicted"/>
<keyword evidence="1" id="KW-0732">Signal</keyword>
<dbReference type="PANTHER" id="PTHR21479:SF22">
    <property type="entry name" value="PROTEIN CBG07241"/>
    <property type="match status" value="1"/>
</dbReference>
<gene>
    <name evidence="2" type="ORF">PMAYCL1PPCAC_12596</name>
</gene>
<name>A0AAN4ZNX0_9BILA</name>
<sequence>MTKLLPLISSLLLTVSSSIESFISISGNLICPYRTNFTATIRLMEADSTVNDFGVQYVKRASHITASSSSVPLEAAAILHDGWLNYDVEPFLQIVHDCIDEEERKKDDEEKHSFCIALPIVTTTEEHFPLGDIDLTSSEADLSFGSRQKDCHEYGTMIYAQRGNRLVLL</sequence>
<dbReference type="PANTHER" id="PTHR21479">
    <property type="match status" value="1"/>
</dbReference>
<dbReference type="EMBL" id="BTRK01000003">
    <property type="protein sequence ID" value="GMR42401.1"/>
    <property type="molecule type" value="Genomic_DNA"/>
</dbReference>
<comment type="caution">
    <text evidence="2">The sequence shown here is derived from an EMBL/GenBank/DDBJ whole genome shotgun (WGS) entry which is preliminary data.</text>
</comment>